<dbReference type="OrthoDB" id="5453446at2"/>
<protein>
    <recommendedName>
        <fullName evidence="4">DUF3987 domain-containing protein</fullName>
    </recommendedName>
</protein>
<comment type="caution">
    <text evidence="2">The sequence shown here is derived from an EMBL/GenBank/DDBJ whole genome shotgun (WGS) entry which is preliminary data.</text>
</comment>
<feature type="compositionally biased region" description="Acidic residues" evidence="1">
    <location>
        <begin position="8"/>
        <end position="21"/>
    </location>
</feature>
<dbReference type="RefSeq" id="WP_147157064.1">
    <property type="nucleotide sequence ID" value="NZ_BKAJ01000254.1"/>
</dbReference>
<dbReference type="Pfam" id="PF13148">
    <property type="entry name" value="DUF3987"/>
    <property type="match status" value="2"/>
</dbReference>
<evidence type="ECO:0008006" key="4">
    <source>
        <dbReference type="Google" id="ProtNLM"/>
    </source>
</evidence>
<gene>
    <name evidence="2" type="ORF">RSO01_89440</name>
</gene>
<name>A0A512NS36_9HYPH</name>
<accession>A0A512NS36</accession>
<evidence type="ECO:0000256" key="1">
    <source>
        <dbReference type="SAM" id="MobiDB-lite"/>
    </source>
</evidence>
<dbReference type="EMBL" id="BKAJ01000254">
    <property type="protein sequence ID" value="GEP61778.1"/>
    <property type="molecule type" value="Genomic_DNA"/>
</dbReference>
<organism evidence="2 3">
    <name type="scientific">Reyranella soli</name>
    <dbReference type="NCBI Taxonomy" id="1230389"/>
    <lineage>
        <taxon>Bacteria</taxon>
        <taxon>Pseudomonadati</taxon>
        <taxon>Pseudomonadota</taxon>
        <taxon>Alphaproteobacteria</taxon>
        <taxon>Hyphomicrobiales</taxon>
        <taxon>Reyranellaceae</taxon>
        <taxon>Reyranella</taxon>
    </lineage>
</organism>
<keyword evidence="3" id="KW-1185">Reference proteome</keyword>
<dbReference type="Proteomes" id="UP000321058">
    <property type="component" value="Unassembled WGS sequence"/>
</dbReference>
<evidence type="ECO:0000313" key="2">
    <source>
        <dbReference type="EMBL" id="GEP61778.1"/>
    </source>
</evidence>
<dbReference type="InterPro" id="IPR025048">
    <property type="entry name" value="DUF3987"/>
</dbReference>
<sequence>MRRRPDPDLDPAPEDESDEIVDPLVAMVRADARSKYYDPRYARPISSAPVGGWGEIDMAFLDEARPPVPAFPLDLLPAFWRDWVNETAGALNVPVDYVAQSVLAAVSGLCGAGASVRIGPRWSEPLVLWQAPVGAPSSGKSPAMASVRELLATLDVEQADDEADDRSPRVLVEETALGAVADAVAASRRGVVLWRDDGAEWLGGAPETARRQWLQAWSAGPLSLGNRRIERFAVSLLLALSAERLTGLLSSDELAGRFLFAWPALPEHRPLGAAKPARDAEALAALRRIADKVRRPESPLELVVDSRGLKAFDGFLSGLARELREETDGLEMAWLGKGRGTVARLAGVLELLAWSELGPGGPPGALGAEQIERGVRLWSEYFRPHAFGLFHRMVPNERERQVRRVVRWLRQSGLNEVSREQVRVEALHRTVNAADAEQVLYRLRDAGIASQIHYEHPSRGRPPNRWCINPRLATTVAVGNTGNTDKSSRE</sequence>
<reference evidence="2 3" key="1">
    <citation type="submission" date="2019-07" db="EMBL/GenBank/DDBJ databases">
        <title>Whole genome shotgun sequence of Reyranella soli NBRC 108950.</title>
        <authorList>
            <person name="Hosoyama A."/>
            <person name="Uohara A."/>
            <person name="Ohji S."/>
            <person name="Ichikawa N."/>
        </authorList>
    </citation>
    <scope>NUCLEOTIDE SEQUENCE [LARGE SCALE GENOMIC DNA]</scope>
    <source>
        <strain evidence="2 3">NBRC 108950</strain>
    </source>
</reference>
<feature type="region of interest" description="Disordered" evidence="1">
    <location>
        <begin position="1"/>
        <end position="21"/>
    </location>
</feature>
<evidence type="ECO:0000313" key="3">
    <source>
        <dbReference type="Proteomes" id="UP000321058"/>
    </source>
</evidence>
<dbReference type="AlphaFoldDB" id="A0A512NS36"/>
<proteinExistence type="predicted"/>